<reference evidence="8" key="1">
    <citation type="journal article" date="2018" name="Nat. Microbiol.">
        <title>Leveraging single-cell genomics to expand the fungal tree of life.</title>
        <authorList>
            <person name="Ahrendt S.R."/>
            <person name="Quandt C.A."/>
            <person name="Ciobanu D."/>
            <person name="Clum A."/>
            <person name="Salamov A."/>
            <person name="Andreopoulos B."/>
            <person name="Cheng J.F."/>
            <person name="Woyke T."/>
            <person name="Pelin A."/>
            <person name="Henrissat B."/>
            <person name="Reynolds N.K."/>
            <person name="Benny G.L."/>
            <person name="Smith M.E."/>
            <person name="James T.Y."/>
            <person name="Grigoriev I.V."/>
        </authorList>
    </citation>
    <scope>NUCLEOTIDE SEQUENCE [LARGE SCALE GENOMIC DNA]</scope>
</reference>
<feature type="active site" evidence="2">
    <location>
        <position position="141"/>
    </location>
</feature>
<comment type="similarity">
    <text evidence="1">Belongs to the peptidase A1 family.</text>
</comment>
<protein>
    <submittedName>
        <fullName evidence="7">Aspartic peptidase domain-containing protein</fullName>
    </submittedName>
</protein>
<dbReference type="InterPro" id="IPR001461">
    <property type="entry name" value="Aspartic_peptidase_A1"/>
</dbReference>
<evidence type="ECO:0000256" key="5">
    <source>
        <dbReference type="SAM" id="SignalP"/>
    </source>
</evidence>
<dbReference type="EMBL" id="KZ993817">
    <property type="protein sequence ID" value="RKO94802.1"/>
    <property type="molecule type" value="Genomic_DNA"/>
</dbReference>
<evidence type="ECO:0000256" key="2">
    <source>
        <dbReference type="PIRSR" id="PIRSR601461-1"/>
    </source>
</evidence>
<evidence type="ECO:0000313" key="8">
    <source>
        <dbReference type="Proteomes" id="UP000269721"/>
    </source>
</evidence>
<keyword evidence="5" id="KW-0732">Signal</keyword>
<feature type="signal peptide" evidence="5">
    <location>
        <begin position="1"/>
        <end position="17"/>
    </location>
</feature>
<dbReference type="GO" id="GO:0004190">
    <property type="term" value="F:aspartic-type endopeptidase activity"/>
    <property type="evidence" value="ECO:0007669"/>
    <property type="project" value="InterPro"/>
</dbReference>
<dbReference type="PROSITE" id="PS51767">
    <property type="entry name" value="PEPTIDASE_A1"/>
    <property type="match status" value="1"/>
</dbReference>
<dbReference type="Proteomes" id="UP000269721">
    <property type="component" value="Unassembled WGS sequence"/>
</dbReference>
<evidence type="ECO:0000256" key="3">
    <source>
        <dbReference type="PIRSR" id="PIRSR601461-2"/>
    </source>
</evidence>
<dbReference type="InterPro" id="IPR034164">
    <property type="entry name" value="Pepsin-like_dom"/>
</dbReference>
<dbReference type="Pfam" id="PF00026">
    <property type="entry name" value="Asp"/>
    <property type="match status" value="1"/>
</dbReference>
<keyword evidence="8" id="KW-1185">Reference proteome</keyword>
<keyword evidence="3" id="KW-1015">Disulfide bond</keyword>
<feature type="region of interest" description="Disordered" evidence="4">
    <location>
        <begin position="590"/>
        <end position="619"/>
    </location>
</feature>
<dbReference type="InterPro" id="IPR033121">
    <property type="entry name" value="PEPTIDASE_A1"/>
</dbReference>
<feature type="disulfide bond" evidence="3">
    <location>
        <begin position="396"/>
        <end position="430"/>
    </location>
</feature>
<feature type="compositionally biased region" description="Basic and acidic residues" evidence="4">
    <location>
        <begin position="815"/>
        <end position="824"/>
    </location>
</feature>
<evidence type="ECO:0000259" key="6">
    <source>
        <dbReference type="PROSITE" id="PS51767"/>
    </source>
</evidence>
<proteinExistence type="inferred from homology"/>
<feature type="chain" id="PRO_5020948498" evidence="5">
    <location>
        <begin position="18"/>
        <end position="837"/>
    </location>
</feature>
<dbReference type="Gene3D" id="2.40.70.10">
    <property type="entry name" value="Acid Proteases"/>
    <property type="match status" value="2"/>
</dbReference>
<sequence length="837" mass="89952">MKGTFLILSALAATASASPLVVGTKASDASEPFSVPIARLPSKDSLGVRARANLPFARARHFQKSKKLATRGSSLLTNSGKLFVSLGDVRQSGILDPQDRFRDEVINPWNQILTNIVSLRLLKYYTNLTVGNGQIIPTCLDTGSDELCNFSCPSTASLSVLFRRWFAAPSNCISPEGYCGLGAGKSIDLSDKTIHSNDSTFEFGDYYYSRVFGNMYYGPYTFAGVSTKKGYFGVAYQELSPYASDPLGTANDIGPYDLYHGYLGLTAPGESDTSAIVTLKLRSFSFYLANSDGTGVFTTNGYNASLFSGTFFFEDLIPLDLGGQYWSFYLYTSTFKIGNNPAGQLNVGGPPGADYFASVDSGTALIILDLSVAEEIWKQTGAIADPSEPGTAKIKCSAAQTGPDVILILNKNEYPVPAASYVLENGDGTCISGFAGGKEGDTNNVLGDVFLRACGELGSLRVPVPTSLSSASSAQYFDIVNNRIGFAKAAHSTCNYFSPIFLPYRSTVPTVLTSPRVECGRDDSGEAARAAVGEALTKPSSSLHPPYLTPHLHVGFRHKPKAVDSLLSLDRVVHLVNSPSPAQLSAIFTPAATSRSSSSRPTGPLNWFETTQQRPSAPDCTSVLWNDDQLDGRRRRRKSSYCHNGSEIRNALYSSLPALLKTHSVVARDLFDLYFNAELYFKACVGEQRVERSSGRDSIGEDRRSAGGARGGGDISDLPSLSTPHVRRPNSPSSLVGDGDSSKSIMVVLGDGKPKCKSLACEDEMASWQNDVEAKEVLGCSASDSVDWRVAAYVFDPPHTNARLAHPFRAAADSLPDKDADQKAPDTAISERTSPER</sequence>
<organism evidence="7 8">
    <name type="scientific">Blyttiomyces helicus</name>
    <dbReference type="NCBI Taxonomy" id="388810"/>
    <lineage>
        <taxon>Eukaryota</taxon>
        <taxon>Fungi</taxon>
        <taxon>Fungi incertae sedis</taxon>
        <taxon>Chytridiomycota</taxon>
        <taxon>Chytridiomycota incertae sedis</taxon>
        <taxon>Chytridiomycetes</taxon>
        <taxon>Chytridiomycetes incertae sedis</taxon>
        <taxon>Blyttiomyces</taxon>
    </lineage>
</organism>
<feature type="region of interest" description="Disordered" evidence="4">
    <location>
        <begin position="692"/>
        <end position="742"/>
    </location>
</feature>
<feature type="compositionally biased region" description="Low complexity" evidence="4">
    <location>
        <begin position="590"/>
        <end position="602"/>
    </location>
</feature>
<feature type="region of interest" description="Disordered" evidence="4">
    <location>
        <begin position="810"/>
        <end position="837"/>
    </location>
</feature>
<dbReference type="PANTHER" id="PTHR47966">
    <property type="entry name" value="BETA-SITE APP-CLEAVING ENZYME, ISOFORM A-RELATED"/>
    <property type="match status" value="1"/>
</dbReference>
<feature type="domain" description="Peptidase A1" evidence="6">
    <location>
        <begin position="124"/>
        <end position="469"/>
    </location>
</feature>
<name>A0A4P9WQD2_9FUNG</name>
<dbReference type="GO" id="GO:0006508">
    <property type="term" value="P:proteolysis"/>
    <property type="evidence" value="ECO:0007669"/>
    <property type="project" value="InterPro"/>
</dbReference>
<dbReference type="SUPFAM" id="SSF50630">
    <property type="entry name" value="Acid proteases"/>
    <property type="match status" value="1"/>
</dbReference>
<feature type="active site" evidence="2">
    <location>
        <position position="360"/>
    </location>
</feature>
<dbReference type="CDD" id="cd05471">
    <property type="entry name" value="pepsin_like"/>
    <property type="match status" value="1"/>
</dbReference>
<evidence type="ECO:0000313" key="7">
    <source>
        <dbReference type="EMBL" id="RKO94802.1"/>
    </source>
</evidence>
<evidence type="ECO:0000256" key="1">
    <source>
        <dbReference type="ARBA" id="ARBA00007447"/>
    </source>
</evidence>
<dbReference type="PANTHER" id="PTHR47966:SF51">
    <property type="entry name" value="BETA-SITE APP-CLEAVING ENZYME, ISOFORM A-RELATED"/>
    <property type="match status" value="1"/>
</dbReference>
<dbReference type="AlphaFoldDB" id="A0A4P9WQD2"/>
<accession>A0A4P9WQD2</accession>
<gene>
    <name evidence="7" type="ORF">BDK51DRAFT_41223</name>
</gene>
<dbReference type="InterPro" id="IPR021109">
    <property type="entry name" value="Peptidase_aspartic_dom_sf"/>
</dbReference>
<evidence type="ECO:0000256" key="4">
    <source>
        <dbReference type="SAM" id="MobiDB-lite"/>
    </source>
</evidence>
<dbReference type="OrthoDB" id="2126396at2759"/>
<feature type="compositionally biased region" description="Basic and acidic residues" evidence="4">
    <location>
        <begin position="692"/>
        <end position="705"/>
    </location>
</feature>